<proteinExistence type="predicted"/>
<evidence type="ECO:0000256" key="2">
    <source>
        <dbReference type="SAM" id="Phobius"/>
    </source>
</evidence>
<feature type="transmembrane region" description="Helical" evidence="2">
    <location>
        <begin position="55"/>
        <end position="70"/>
    </location>
</feature>
<keyword evidence="2" id="KW-1133">Transmembrane helix</keyword>
<dbReference type="STRING" id="4537.A0A0E0MP82"/>
<keyword evidence="4" id="KW-1185">Reference proteome</keyword>
<dbReference type="Proteomes" id="UP000026962">
    <property type="component" value="Chromosome 12"/>
</dbReference>
<feature type="transmembrane region" description="Helical" evidence="2">
    <location>
        <begin position="137"/>
        <end position="158"/>
    </location>
</feature>
<dbReference type="PANTHER" id="PTHR10906">
    <property type="entry name" value="SECY/SEC61-ALPHA FAMILY MEMBER"/>
    <property type="match status" value="1"/>
</dbReference>
<name>A0A0E0MP82_ORYPU</name>
<dbReference type="GO" id="GO:0015031">
    <property type="term" value="P:protein transport"/>
    <property type="evidence" value="ECO:0007669"/>
    <property type="project" value="InterPro"/>
</dbReference>
<dbReference type="AlphaFoldDB" id="A0A0E0MP82"/>
<evidence type="ECO:0000313" key="4">
    <source>
        <dbReference type="Proteomes" id="UP000026962"/>
    </source>
</evidence>
<organism evidence="3">
    <name type="scientific">Oryza punctata</name>
    <name type="common">Red rice</name>
    <dbReference type="NCBI Taxonomy" id="4537"/>
    <lineage>
        <taxon>Eukaryota</taxon>
        <taxon>Viridiplantae</taxon>
        <taxon>Streptophyta</taxon>
        <taxon>Embryophyta</taxon>
        <taxon>Tracheophyta</taxon>
        <taxon>Spermatophyta</taxon>
        <taxon>Magnoliopsida</taxon>
        <taxon>Liliopsida</taxon>
        <taxon>Poales</taxon>
        <taxon>Poaceae</taxon>
        <taxon>BOP clade</taxon>
        <taxon>Oryzoideae</taxon>
        <taxon>Oryzeae</taxon>
        <taxon>Oryzinae</taxon>
        <taxon>Oryza</taxon>
    </lineage>
</organism>
<protein>
    <submittedName>
        <fullName evidence="3">Uncharacterized protein</fullName>
    </submittedName>
</protein>
<dbReference type="HOGENOM" id="CLU_1542551_0_0_1"/>
<dbReference type="GO" id="GO:0009535">
    <property type="term" value="C:chloroplast thylakoid membrane"/>
    <property type="evidence" value="ECO:0007669"/>
    <property type="project" value="UniProtKB-SubCell"/>
</dbReference>
<sequence length="174" mass="19193">MGSIHHQPPTIEPDPLHWMHLILASNHNTLLTHGIFAILGLDVLMKILVNGAQKLLGILITILGAVKFYVPNQHFTVSTVLIILQVHFSGITVIYLDDVLKGGYGLLSGAVHEIQWKNILVNLLGDLADLHRDPLHAFIYAVFVLISCVLISMWLIVCAPSKGVLNGRDKDNKD</sequence>
<accession>A0A0E0MP82</accession>
<reference evidence="3" key="2">
    <citation type="submission" date="2018-05" db="EMBL/GenBank/DDBJ databases">
        <title>OpunRS2 (Oryza punctata Reference Sequence Version 2).</title>
        <authorList>
            <person name="Zhang J."/>
            <person name="Kudrna D."/>
            <person name="Lee S."/>
            <person name="Talag J."/>
            <person name="Welchert J."/>
            <person name="Wing R.A."/>
        </authorList>
    </citation>
    <scope>NUCLEOTIDE SEQUENCE [LARGE SCALE GENOMIC DNA]</scope>
</reference>
<dbReference type="InterPro" id="IPR023201">
    <property type="entry name" value="SecY_dom_sf"/>
</dbReference>
<dbReference type="InterPro" id="IPR002208">
    <property type="entry name" value="SecY/SEC61-alpha"/>
</dbReference>
<dbReference type="EnsemblPlants" id="OPUNC12G15980.1">
    <property type="protein sequence ID" value="OPUNC12G15980.1"/>
    <property type="gene ID" value="OPUNC12G15980"/>
</dbReference>
<dbReference type="eggNOG" id="KOG1373">
    <property type="taxonomic scope" value="Eukaryota"/>
</dbReference>
<comment type="subcellular location">
    <subcellularLocation>
        <location evidence="1">Plastid</location>
        <location evidence="1">Chloroplast thylakoid membrane</location>
        <topology evidence="1">Multi-pass membrane protein</topology>
    </subcellularLocation>
</comment>
<keyword evidence="2" id="KW-0472">Membrane</keyword>
<evidence type="ECO:0000256" key="1">
    <source>
        <dbReference type="ARBA" id="ARBA00004454"/>
    </source>
</evidence>
<dbReference type="Gramene" id="OPUNC12G15980.1">
    <property type="protein sequence ID" value="OPUNC12G15980.1"/>
    <property type="gene ID" value="OPUNC12G15980"/>
</dbReference>
<feature type="transmembrane region" description="Helical" evidence="2">
    <location>
        <begin position="77"/>
        <end position="96"/>
    </location>
</feature>
<evidence type="ECO:0000313" key="3">
    <source>
        <dbReference type="EnsemblPlants" id="OPUNC12G15980.1"/>
    </source>
</evidence>
<keyword evidence="2" id="KW-0812">Transmembrane</keyword>
<reference evidence="3" key="1">
    <citation type="submission" date="2015-04" db="UniProtKB">
        <authorList>
            <consortium name="EnsemblPlants"/>
        </authorList>
    </citation>
    <scope>IDENTIFICATION</scope>
</reference>
<dbReference type="Gene3D" id="1.10.3370.10">
    <property type="entry name" value="SecY subunit domain"/>
    <property type="match status" value="1"/>
</dbReference>